<reference evidence="3" key="2">
    <citation type="submission" date="2019-09" db="EMBL/GenBank/DDBJ databases">
        <authorList>
            <consortium name="NCBI Pathogen Detection Project"/>
        </authorList>
    </citation>
    <scope>NUCLEOTIDE SEQUENCE</scope>
    <source>
        <strain evidence="3">AUSMDU00005748</strain>
    </source>
</reference>
<protein>
    <recommendedName>
        <fullName evidence="2">Bacterial Ig-like domain-containing protein</fullName>
    </recommendedName>
</protein>
<feature type="non-terminal residue" evidence="3">
    <location>
        <position position="1"/>
    </location>
</feature>
<name>A0AAD3UR50_KLEOX</name>
<comment type="caution">
    <text evidence="3">The sequence shown here is derived from an EMBL/GenBank/DDBJ whole genome shotgun (WGS) entry which is preliminary data.</text>
</comment>
<feature type="region of interest" description="Disordered" evidence="1">
    <location>
        <begin position="1"/>
        <end position="52"/>
    </location>
</feature>
<feature type="non-terminal residue" evidence="3">
    <location>
        <position position="217"/>
    </location>
</feature>
<reference evidence="3" key="1">
    <citation type="journal article" date="2018" name="Genome Biol.">
        <title>SKESA: strategic k-mer extension for scrupulous assemblies.</title>
        <authorList>
            <person name="Souvorov A."/>
            <person name="Agarwala R."/>
            <person name="Lipman D.J."/>
        </authorList>
    </citation>
    <scope>NUCLEOTIDE SEQUENCE</scope>
    <source>
        <strain evidence="3">AUSMDU00005748</strain>
    </source>
</reference>
<feature type="domain" description="Bacterial Ig-like" evidence="2">
    <location>
        <begin position="26"/>
        <end position="121"/>
    </location>
</feature>
<dbReference type="Proteomes" id="UP000868497">
    <property type="component" value="Unassembled WGS sequence"/>
</dbReference>
<evidence type="ECO:0000313" key="3">
    <source>
        <dbReference type="EMBL" id="HAU4360432.1"/>
    </source>
</evidence>
<feature type="region of interest" description="Disordered" evidence="1">
    <location>
        <begin position="182"/>
        <end position="217"/>
    </location>
</feature>
<dbReference type="Pfam" id="PF19077">
    <property type="entry name" value="Big_13"/>
    <property type="match status" value="2"/>
</dbReference>
<accession>A0AAD3UR50</accession>
<dbReference type="NCBIfam" id="NF033510">
    <property type="entry name" value="Ca_tandemer"/>
    <property type="match status" value="2"/>
</dbReference>
<proteinExistence type="predicted"/>
<feature type="region of interest" description="Disordered" evidence="1">
    <location>
        <begin position="123"/>
        <end position="155"/>
    </location>
</feature>
<evidence type="ECO:0000259" key="2">
    <source>
        <dbReference type="Pfam" id="PF19077"/>
    </source>
</evidence>
<evidence type="ECO:0000256" key="1">
    <source>
        <dbReference type="SAM" id="MobiDB-lite"/>
    </source>
</evidence>
<dbReference type="AlphaFoldDB" id="A0AAD3UR50"/>
<dbReference type="Gene3D" id="3.30.420.430">
    <property type="match status" value="3"/>
</dbReference>
<sequence>DKAGNVSERSPVFELTIDTTAPSASAPEVIDDVAGHTGPLTSGDLTNDATPTLSGTAEAGAMVTIYDGDTVLGTVVAGEDGRWSYTPDALDEGSHSLSTTVTDKAGNVSERSPAFELTVDTTAPSASAPEVTDDVAGHTGPLTSGDLTNDATPALSGTAEAGATVTIYDGDTVLGTVVAGEDGRWSYTPDTLNEGDHRLSTTVTDKAGNVSERSPAF</sequence>
<dbReference type="EMBL" id="DACXIC010000122">
    <property type="protein sequence ID" value="HAU4360432.1"/>
    <property type="molecule type" value="Genomic_DNA"/>
</dbReference>
<feature type="domain" description="Bacterial Ig-like" evidence="2">
    <location>
        <begin position="127"/>
        <end position="214"/>
    </location>
</feature>
<dbReference type="InterPro" id="IPR044016">
    <property type="entry name" value="Big_13"/>
</dbReference>
<organism evidence="3 4">
    <name type="scientific">Klebsiella oxytoca</name>
    <dbReference type="NCBI Taxonomy" id="571"/>
    <lineage>
        <taxon>Bacteria</taxon>
        <taxon>Pseudomonadati</taxon>
        <taxon>Pseudomonadota</taxon>
        <taxon>Gammaproteobacteria</taxon>
        <taxon>Enterobacterales</taxon>
        <taxon>Enterobacteriaceae</taxon>
        <taxon>Klebsiella/Raoultella group</taxon>
        <taxon>Klebsiella</taxon>
    </lineage>
</organism>
<evidence type="ECO:0000313" key="4">
    <source>
        <dbReference type="Proteomes" id="UP000868497"/>
    </source>
</evidence>
<feature type="compositionally biased region" description="Polar residues" evidence="1">
    <location>
        <begin position="141"/>
        <end position="151"/>
    </location>
</feature>
<feature type="compositionally biased region" description="Polar residues" evidence="1">
    <location>
        <begin position="39"/>
        <end position="52"/>
    </location>
</feature>
<gene>
    <name evidence="3" type="ORF">F6W21_29480</name>
</gene>